<dbReference type="Proteomes" id="UP000058074">
    <property type="component" value="Plasmid 1"/>
</dbReference>
<dbReference type="EMBL" id="CP012701">
    <property type="protein sequence ID" value="ALH83120.1"/>
    <property type="molecule type" value="Genomic_DNA"/>
</dbReference>
<name>A0A0N9V5F1_SPHMC</name>
<accession>A0A0N9V5F1</accession>
<reference evidence="2 3" key="1">
    <citation type="journal article" date="2015" name="Genome Announc.">
        <title>Complete Genome Sequence of Polypropylene Glycol- and Polyethylene Glycol-Degrading Sphingopyxis macrogoltabida Strain EY-1.</title>
        <authorList>
            <person name="Ohtsubo Y."/>
            <person name="Nagata Y."/>
            <person name="Numata M."/>
            <person name="Tsuchikane K."/>
            <person name="Hosoyama A."/>
            <person name="Yamazoe A."/>
            <person name="Tsuda M."/>
            <person name="Fujita N."/>
            <person name="Kawai F."/>
        </authorList>
    </citation>
    <scope>NUCLEOTIDE SEQUENCE [LARGE SCALE GENOMIC DNA]</scope>
    <source>
        <strain evidence="2 3">EY-1</strain>
        <plasmid evidence="2">1</plasmid>
    </source>
</reference>
<dbReference type="PATRIC" id="fig|33050.5.peg.4760"/>
<dbReference type="Pfam" id="PF13728">
    <property type="entry name" value="TraF"/>
    <property type="match status" value="1"/>
</dbReference>
<dbReference type="Gene3D" id="3.40.30.10">
    <property type="entry name" value="Glutaredoxin"/>
    <property type="match status" value="1"/>
</dbReference>
<feature type="chain" id="PRO_5006039282" evidence="1">
    <location>
        <begin position="23"/>
        <end position="267"/>
    </location>
</feature>
<feature type="signal peptide" evidence="1">
    <location>
        <begin position="1"/>
        <end position="22"/>
    </location>
</feature>
<dbReference type="InterPro" id="IPR039555">
    <property type="entry name" value="TraF/TrbB"/>
</dbReference>
<keyword evidence="1" id="KW-0732">Signal</keyword>
<dbReference type="InterPro" id="IPR036249">
    <property type="entry name" value="Thioredoxin-like_sf"/>
</dbReference>
<dbReference type="AlphaFoldDB" id="A0A0N9V5F1"/>
<geneLocation type="plasmid" evidence="2 3">
    <name>1</name>
</geneLocation>
<keyword evidence="2" id="KW-0614">Plasmid</keyword>
<evidence type="ECO:0000313" key="3">
    <source>
        <dbReference type="Proteomes" id="UP000058074"/>
    </source>
</evidence>
<dbReference type="KEGG" id="smag:AN936_23540"/>
<dbReference type="RefSeq" id="WP_054590646.1">
    <property type="nucleotide sequence ID" value="NZ_CP012701.1"/>
</dbReference>
<evidence type="ECO:0000256" key="1">
    <source>
        <dbReference type="SAM" id="SignalP"/>
    </source>
</evidence>
<proteinExistence type="predicted"/>
<dbReference type="SUPFAM" id="SSF52833">
    <property type="entry name" value="Thioredoxin-like"/>
    <property type="match status" value="1"/>
</dbReference>
<dbReference type="NCBIfam" id="TIGR02740">
    <property type="entry name" value="TraF-like"/>
    <property type="match status" value="1"/>
</dbReference>
<dbReference type="OrthoDB" id="5559625at2"/>
<evidence type="ECO:0000313" key="2">
    <source>
        <dbReference type="EMBL" id="ALH83120.1"/>
    </source>
</evidence>
<protein>
    <submittedName>
        <fullName evidence="2">Conjugal transfer protein TraF</fullName>
    </submittedName>
</protein>
<organism evidence="2 3">
    <name type="scientific">Sphingopyxis macrogoltabida</name>
    <name type="common">Sphingomonas macrogoltabidus</name>
    <dbReference type="NCBI Taxonomy" id="33050"/>
    <lineage>
        <taxon>Bacteria</taxon>
        <taxon>Pseudomonadati</taxon>
        <taxon>Pseudomonadota</taxon>
        <taxon>Alphaproteobacteria</taxon>
        <taxon>Sphingomonadales</taxon>
        <taxon>Sphingomonadaceae</taxon>
        <taxon>Sphingopyxis</taxon>
    </lineage>
</organism>
<gene>
    <name evidence="2" type="ORF">AN936_23540</name>
</gene>
<dbReference type="InterPro" id="IPR014111">
    <property type="entry name" value="T4SS_TraF-like"/>
</dbReference>
<sequence length="267" mass="29714">MTRLALLSLASALGAVAVPLLAQPPADANRDAFYCDERKLGSWFYCNSEEAKRKAREQARPASPAIPATERMAQITAKLDELKARAILEPTSENIVSYIRFQREQLDRASTFADVWGRSIWQNPDLDYTLERPVSTLAKQTWAEDRKAQREGSMAALTERYGVFYFYSSSCSACRTFSPVMRALSDTYGLEVLAVSMDGGPNEAFPNYVVDSGQYQRMGLQGGAVPALVLFDTQTRKPIPIGYGVMAADDVMQRIFYLTQIEPGSDY</sequence>